<evidence type="ECO:0000256" key="1">
    <source>
        <dbReference type="SAM" id="MobiDB-lite"/>
    </source>
</evidence>
<dbReference type="eggNOG" id="COG1305">
    <property type="taxonomic scope" value="Bacteria"/>
</dbReference>
<evidence type="ECO:0000259" key="3">
    <source>
        <dbReference type="SMART" id="SM00460"/>
    </source>
</evidence>
<feature type="transmembrane region" description="Helical" evidence="2">
    <location>
        <begin position="155"/>
        <end position="173"/>
    </location>
</feature>
<dbReference type="SMART" id="SM00460">
    <property type="entry name" value="TGc"/>
    <property type="match status" value="1"/>
</dbReference>
<dbReference type="HOGENOM" id="CLU_021791_2_0_9"/>
<sequence length="711" mass="82031">MTQQFKDKFFPMVLTFLTFVLFFMQFLSIYRLGTSLLANVTVGIFCLIAGMIPYRWLKFPIYCVAGSGMAYLFMPLEQTFSLDWFFLFAKTLKENYLGFSSGEIAFIPPAIALTIILTLMVLLIELQIEYLRVYLSTMIVVGYLLLLVIYNHLALSMVILFILCNALFFRLVVYVKERQAIIFGTVMIGILFFSAFAIPKTTMENRLLEVSSSIRNRLNQQGFYRYFEQNGQGIGGVNGISRTGFSEDDASLGGPLLDDRTILFEANQQHAHYWRVDSKNIYTGKGWQHSPENLTRESLLYAMDLDIPTRGYQGPLAESERIDVTFHNRNGNQYLPLPYGEKQIRLTYGQTSFYRYEESDRIDFLGQGVQIDWQDLDYSAAELAEIAVTLPDNAINYLQLPVGIPQRVRDLANELTVNQETMFEKVMAIQNYLKTSTDFRYSKLDAQVPPENQDYVDHFLFDSRVGYCDNFSTAMSVLLRSVGIPTRWVKGFAPGTVTETRPNYQTYTVRNQDAHSWVEVYFEGYGWLPFEPTPSFSQPLTEELTQETTTTTSSESTTTSETSTTSQTTSEQTTMSEEISEQPTPQVSFSKIWKWLRWFLLTIMLVSGWYWFFYGLVLLLLKISKQPLLSIYPLFLAKMARKFPRAKEQPLEQYARQVEAKFSILEGEFLALTSYYEKAIYSDEKMTENEKELIKSLAWKLNNPFKVYKSK</sequence>
<feature type="compositionally biased region" description="Low complexity" evidence="1">
    <location>
        <begin position="541"/>
        <end position="577"/>
    </location>
</feature>
<name>S0NIK5_9ENTE</name>
<keyword evidence="2" id="KW-0472">Membrane</keyword>
<dbReference type="SUPFAM" id="SSF54001">
    <property type="entry name" value="Cysteine proteinases"/>
    <property type="match status" value="1"/>
</dbReference>
<feature type="transmembrane region" description="Helical" evidence="2">
    <location>
        <begin position="131"/>
        <end position="149"/>
    </location>
</feature>
<dbReference type="InterPro" id="IPR052901">
    <property type="entry name" value="Bact_TGase-like"/>
</dbReference>
<keyword evidence="2" id="KW-1133">Transmembrane helix</keyword>
<keyword evidence="5" id="KW-1185">Reference proteome</keyword>
<organism evidence="4 5">
    <name type="scientific">Enterococcus saccharolyticus subsp. saccharolyticus ATCC 43076</name>
    <dbReference type="NCBI Taxonomy" id="1139996"/>
    <lineage>
        <taxon>Bacteria</taxon>
        <taxon>Bacillati</taxon>
        <taxon>Bacillota</taxon>
        <taxon>Bacilli</taxon>
        <taxon>Lactobacillales</taxon>
        <taxon>Enterococcaceae</taxon>
        <taxon>Enterococcus</taxon>
    </lineage>
</organism>
<dbReference type="Proteomes" id="UP000014136">
    <property type="component" value="Unassembled WGS sequence"/>
</dbReference>
<dbReference type="InterPro" id="IPR002931">
    <property type="entry name" value="Transglutaminase-like"/>
</dbReference>
<dbReference type="PANTHER" id="PTHR42736">
    <property type="entry name" value="PROTEIN-GLUTAMINE GAMMA-GLUTAMYLTRANSFERASE"/>
    <property type="match status" value="1"/>
</dbReference>
<dbReference type="PATRIC" id="fig|1139996.3.peg.1472"/>
<dbReference type="PANTHER" id="PTHR42736:SF1">
    <property type="entry name" value="PROTEIN-GLUTAMINE GAMMA-GLUTAMYLTRANSFERASE"/>
    <property type="match status" value="1"/>
</dbReference>
<evidence type="ECO:0000256" key="2">
    <source>
        <dbReference type="SAM" id="Phobius"/>
    </source>
</evidence>
<feature type="transmembrane region" description="Helical" evidence="2">
    <location>
        <begin position="12"/>
        <end position="30"/>
    </location>
</feature>
<feature type="region of interest" description="Disordered" evidence="1">
    <location>
        <begin position="539"/>
        <end position="582"/>
    </location>
</feature>
<feature type="transmembrane region" description="Helical" evidence="2">
    <location>
        <begin position="180"/>
        <end position="198"/>
    </location>
</feature>
<keyword evidence="2" id="KW-0812">Transmembrane</keyword>
<dbReference type="EMBL" id="AHYT01000005">
    <property type="protein sequence ID" value="EOT28966.1"/>
    <property type="molecule type" value="Genomic_DNA"/>
</dbReference>
<dbReference type="Gene3D" id="3.10.620.30">
    <property type="match status" value="1"/>
</dbReference>
<accession>S0NIK5</accession>
<dbReference type="InterPro" id="IPR038765">
    <property type="entry name" value="Papain-like_cys_pep_sf"/>
</dbReference>
<gene>
    <name evidence="4" type="ORF">OMQ_01488</name>
</gene>
<protein>
    <recommendedName>
        <fullName evidence="3">Transglutaminase-like domain-containing protein</fullName>
    </recommendedName>
</protein>
<feature type="transmembrane region" description="Helical" evidence="2">
    <location>
        <begin position="595"/>
        <end position="621"/>
    </location>
</feature>
<dbReference type="Pfam" id="PF01841">
    <property type="entry name" value="Transglut_core"/>
    <property type="match status" value="1"/>
</dbReference>
<reference evidence="4 5" key="1">
    <citation type="submission" date="2013-03" db="EMBL/GenBank/DDBJ databases">
        <title>The Genome Sequence of Enterococcus saccharolyticus ATCC_43076 (Illumina only assembly).</title>
        <authorList>
            <consortium name="The Broad Institute Genomics Platform"/>
            <consortium name="The Broad Institute Genome Sequencing Center for Infectious Disease"/>
            <person name="Earl A."/>
            <person name="Russ C."/>
            <person name="Gilmore M."/>
            <person name="Surin D."/>
            <person name="Walker B."/>
            <person name="Young S."/>
            <person name="Zeng Q."/>
            <person name="Gargeya S."/>
            <person name="Fitzgerald M."/>
            <person name="Haas B."/>
            <person name="Abouelleil A."/>
            <person name="Allen A.W."/>
            <person name="Alvarado L."/>
            <person name="Arachchi H.M."/>
            <person name="Berlin A.M."/>
            <person name="Chapman S.B."/>
            <person name="Gainer-Dewar J."/>
            <person name="Goldberg J."/>
            <person name="Griggs A."/>
            <person name="Gujja S."/>
            <person name="Hansen M."/>
            <person name="Howarth C."/>
            <person name="Imamovic A."/>
            <person name="Ireland A."/>
            <person name="Larimer J."/>
            <person name="McCowan C."/>
            <person name="Murphy C."/>
            <person name="Pearson M."/>
            <person name="Poon T.W."/>
            <person name="Priest M."/>
            <person name="Roberts A."/>
            <person name="Saif S."/>
            <person name="Shea T."/>
            <person name="Sisk P."/>
            <person name="Sykes S."/>
            <person name="Wortman J."/>
            <person name="Nusbaum C."/>
            <person name="Birren B."/>
        </authorList>
    </citation>
    <scope>NUCLEOTIDE SEQUENCE [LARGE SCALE GENOMIC DNA]</scope>
    <source>
        <strain evidence="4 5">ATCC 43076</strain>
    </source>
</reference>
<feature type="transmembrane region" description="Helical" evidence="2">
    <location>
        <begin position="36"/>
        <end position="52"/>
    </location>
</feature>
<dbReference type="OrthoDB" id="9804872at2"/>
<dbReference type="RefSeq" id="WP_016175283.1">
    <property type="nucleotide sequence ID" value="NZ_KE136389.1"/>
</dbReference>
<proteinExistence type="predicted"/>
<feature type="domain" description="Transglutaminase-like" evidence="3">
    <location>
        <begin position="460"/>
        <end position="534"/>
    </location>
</feature>
<evidence type="ECO:0000313" key="4">
    <source>
        <dbReference type="EMBL" id="EOT28966.1"/>
    </source>
</evidence>
<comment type="caution">
    <text evidence="4">The sequence shown here is derived from an EMBL/GenBank/DDBJ whole genome shotgun (WGS) entry which is preliminary data.</text>
</comment>
<evidence type="ECO:0000313" key="5">
    <source>
        <dbReference type="Proteomes" id="UP000014136"/>
    </source>
</evidence>
<dbReference type="AlphaFoldDB" id="S0NIK5"/>
<feature type="transmembrane region" description="Helical" evidence="2">
    <location>
        <begin position="96"/>
        <end position="124"/>
    </location>
</feature>
<dbReference type="STRING" id="41997.RV16_GL001738"/>